<dbReference type="InterPro" id="IPR025857">
    <property type="entry name" value="MacB_PCD"/>
</dbReference>
<dbReference type="PANTHER" id="PTHR30572:SF4">
    <property type="entry name" value="ABC TRANSPORTER PERMEASE YTRF"/>
    <property type="match status" value="1"/>
</dbReference>
<dbReference type="InterPro" id="IPR003838">
    <property type="entry name" value="ABC3_permease_C"/>
</dbReference>
<evidence type="ECO:0000259" key="9">
    <source>
        <dbReference type="Pfam" id="PF12704"/>
    </source>
</evidence>
<keyword evidence="3 7" id="KW-0812">Transmembrane</keyword>
<dbReference type="Pfam" id="PF02687">
    <property type="entry name" value="FtsX"/>
    <property type="match status" value="1"/>
</dbReference>
<sequence length="354" mass="38139">MNLYQLAFNNIRRRKLRSALTMLGIIIGVATILTLLGTTAGLASAVNDQTNKYMYDVIIAPSSSSGSYLMDSQTVSKVENQSNLYGFQELSVFSEEINGSTVTVGGVNDWSQVKIKNGTQGVVINHAVADKLHLGIGDKLKIKNKELTITGISNEEQVDEDVLGIYINQTIAKQMADNKLSAIYARTNGDTKTVAESTEKQVSGVSVKTKSEKVAEVQEWASKAQLFMGVIAGIALVVGIISVVNTMMMSVMERTKELGVLKAVGFTNWELKGSILFESGLLGFLGSVAGVILGIIGVILIAKMLNFTEYIPEMIPLWLIGSVIVGSTILSILAGLYPARRASKLNVVEALRDE</sequence>
<dbReference type="InterPro" id="IPR050250">
    <property type="entry name" value="Macrolide_Exporter_MacB"/>
</dbReference>
<dbReference type="PATRIC" id="fig|1204725.3.peg.1379"/>
<feature type="transmembrane region" description="Helical" evidence="7">
    <location>
        <begin position="314"/>
        <end position="337"/>
    </location>
</feature>
<name>K2R3J9_METFP</name>
<feature type="transmembrane region" description="Helical" evidence="7">
    <location>
        <begin position="226"/>
        <end position="248"/>
    </location>
</feature>
<evidence type="ECO:0000256" key="5">
    <source>
        <dbReference type="ARBA" id="ARBA00023136"/>
    </source>
</evidence>
<protein>
    <recommendedName>
        <fullName evidence="12">ABC transporter permease protein</fullName>
    </recommendedName>
</protein>
<evidence type="ECO:0000313" key="10">
    <source>
        <dbReference type="EMBL" id="EKF85782.1"/>
    </source>
</evidence>
<gene>
    <name evidence="10" type="ORF">A994_06870</name>
</gene>
<keyword evidence="11" id="KW-1185">Reference proteome</keyword>
<evidence type="ECO:0000313" key="11">
    <source>
        <dbReference type="Proteomes" id="UP000007360"/>
    </source>
</evidence>
<keyword evidence="4 7" id="KW-1133">Transmembrane helix</keyword>
<feature type="transmembrane region" description="Helical" evidence="7">
    <location>
        <begin position="281"/>
        <end position="302"/>
    </location>
</feature>
<dbReference type="AlphaFoldDB" id="K2R3J9"/>
<reference evidence="10 11" key="1">
    <citation type="journal article" date="2012" name="J. Bacteriol.">
        <title>Draft genome sequence of Methanobacterium formicicum DSM 3637, an archaebacterium isolated from the methane producer amoeba Pelomyxa palustris.</title>
        <authorList>
            <person name="Gutierrez G."/>
        </authorList>
    </citation>
    <scope>NUCLEOTIDE SEQUENCE [LARGE SCALE GENOMIC DNA]</scope>
    <source>
        <strain evidence="11">DSM 3637 / PP1</strain>
    </source>
</reference>
<organism evidence="10 11">
    <name type="scientific">Methanobacterium formicicum (strain DSM 3637 / PP1)</name>
    <dbReference type="NCBI Taxonomy" id="1204725"/>
    <lineage>
        <taxon>Archaea</taxon>
        <taxon>Methanobacteriati</taxon>
        <taxon>Methanobacteriota</taxon>
        <taxon>Methanomada group</taxon>
        <taxon>Methanobacteria</taxon>
        <taxon>Methanobacteriales</taxon>
        <taxon>Methanobacteriaceae</taxon>
        <taxon>Methanobacterium</taxon>
    </lineage>
</organism>
<dbReference type="OrthoDB" id="11469at2157"/>
<evidence type="ECO:0000256" key="1">
    <source>
        <dbReference type="ARBA" id="ARBA00004651"/>
    </source>
</evidence>
<keyword evidence="2" id="KW-1003">Cell membrane</keyword>
<evidence type="ECO:0000256" key="6">
    <source>
        <dbReference type="ARBA" id="ARBA00038076"/>
    </source>
</evidence>
<evidence type="ECO:0000256" key="3">
    <source>
        <dbReference type="ARBA" id="ARBA00022692"/>
    </source>
</evidence>
<dbReference type="GO" id="GO:0005886">
    <property type="term" value="C:plasma membrane"/>
    <property type="evidence" value="ECO:0007669"/>
    <property type="project" value="UniProtKB-SubCell"/>
</dbReference>
<dbReference type="Pfam" id="PF12704">
    <property type="entry name" value="MacB_PCD"/>
    <property type="match status" value="1"/>
</dbReference>
<keyword evidence="5 7" id="KW-0472">Membrane</keyword>
<proteinExistence type="inferred from homology"/>
<comment type="similarity">
    <text evidence="6">Belongs to the ABC-4 integral membrane protein family.</text>
</comment>
<evidence type="ECO:0000256" key="2">
    <source>
        <dbReference type="ARBA" id="ARBA00022475"/>
    </source>
</evidence>
<feature type="domain" description="MacB-like periplasmic core" evidence="9">
    <location>
        <begin position="18"/>
        <end position="192"/>
    </location>
</feature>
<evidence type="ECO:0000256" key="4">
    <source>
        <dbReference type="ARBA" id="ARBA00022989"/>
    </source>
</evidence>
<feature type="transmembrane region" description="Helical" evidence="7">
    <location>
        <begin position="20"/>
        <end position="43"/>
    </location>
</feature>
<comment type="subcellular location">
    <subcellularLocation>
        <location evidence="1">Cell membrane</location>
        <topology evidence="1">Multi-pass membrane protein</topology>
    </subcellularLocation>
</comment>
<dbReference type="PANTHER" id="PTHR30572">
    <property type="entry name" value="MEMBRANE COMPONENT OF TRANSPORTER-RELATED"/>
    <property type="match status" value="1"/>
</dbReference>
<comment type="caution">
    <text evidence="10">The sequence shown here is derived from an EMBL/GenBank/DDBJ whole genome shotgun (WGS) entry which is preliminary data.</text>
</comment>
<feature type="domain" description="ABC3 transporter permease C-terminal" evidence="8">
    <location>
        <begin position="230"/>
        <end position="346"/>
    </location>
</feature>
<dbReference type="Proteomes" id="UP000007360">
    <property type="component" value="Unassembled WGS sequence"/>
</dbReference>
<evidence type="ECO:0000256" key="7">
    <source>
        <dbReference type="SAM" id="Phobius"/>
    </source>
</evidence>
<dbReference type="GO" id="GO:0022857">
    <property type="term" value="F:transmembrane transporter activity"/>
    <property type="evidence" value="ECO:0007669"/>
    <property type="project" value="TreeGrafter"/>
</dbReference>
<dbReference type="EMBL" id="AMPO01000005">
    <property type="protein sequence ID" value="EKF85782.1"/>
    <property type="molecule type" value="Genomic_DNA"/>
</dbReference>
<evidence type="ECO:0000259" key="8">
    <source>
        <dbReference type="Pfam" id="PF02687"/>
    </source>
</evidence>
<evidence type="ECO:0008006" key="12">
    <source>
        <dbReference type="Google" id="ProtNLM"/>
    </source>
</evidence>
<accession>K2R3J9</accession>
<dbReference type="RefSeq" id="WP_004030664.1">
    <property type="nucleotide sequence ID" value="NZ_AMPO01000005.1"/>
</dbReference>